<evidence type="ECO:0000313" key="4">
    <source>
        <dbReference type="Proteomes" id="UP000682951"/>
    </source>
</evidence>
<dbReference type="PANTHER" id="PTHR37813">
    <property type="entry name" value="FELS-2 PROPHAGE PROTEIN"/>
    <property type="match status" value="1"/>
</dbReference>
<evidence type="ECO:0000313" key="3">
    <source>
        <dbReference type="EMBL" id="MBR8464646.1"/>
    </source>
</evidence>
<comment type="caution">
    <text evidence="3">The sequence shown here is derived from an EMBL/GenBank/DDBJ whole genome shotgun (WGS) entry which is preliminary data.</text>
</comment>
<evidence type="ECO:0000259" key="2">
    <source>
        <dbReference type="Pfam" id="PF10145"/>
    </source>
</evidence>
<keyword evidence="1" id="KW-1188">Viral release from host cell</keyword>
<keyword evidence="4" id="KW-1185">Reference proteome</keyword>
<gene>
    <name evidence="3" type="ORF">KDD93_08750</name>
</gene>
<protein>
    <submittedName>
        <fullName evidence="3">Phage tail tape measure protein</fullName>
    </submittedName>
</protein>
<dbReference type="InterPro" id="IPR010090">
    <property type="entry name" value="Phage_tape_meas"/>
</dbReference>
<accession>A0ABS5HK80</accession>
<feature type="domain" description="Phage tail tape measure protein" evidence="2">
    <location>
        <begin position="108"/>
        <end position="309"/>
    </location>
</feature>
<dbReference type="NCBIfam" id="TIGR01760">
    <property type="entry name" value="tape_meas_TP901"/>
    <property type="match status" value="1"/>
</dbReference>
<dbReference type="EMBL" id="JAGSSW010000011">
    <property type="protein sequence ID" value="MBR8464646.1"/>
    <property type="molecule type" value="Genomic_DNA"/>
</dbReference>
<sequence>MAAINRQSKDLSQSLQNTIPQAIKAYKKGAIELKDSIKKAVSTKLELDMSKAKEQIANLKGEIIAAVGSVAVLSAPIKSAMDFESAMADVKKVVDFDSTEELKAFSNELIKMSTTIPMSAEGLTQISAAGAQMGISKNELMKFTDLAAKTAVAFDVTAQMAGDSIGKIKNILSLSIDETGELMDAINHLSNKNAAKAKEIVEVMKEVSGIGKQVGITKEQTAALATSFIALGKTPQTAASASEALLKTLNNITSATPTAREAFAKLGIDTNDLANAMEKDAQGTIIKFLEILKKVKPQKRGAMLTAIMGKNYDTDIATLISGIDVYKNALNEISDISKFKGSNEAEFKSRAETTANSMQMLKNSLNAISINIGNVFIPYVDKALKAITNITNGVSIWVTNNESVVKAIGAIIVSLVSLKTAFLGSKIASAAASFSLNSYRQILTKLPFECLQLNASVSGCEISYRRLNKQLIINLTHLRRAIFSKATYKNAMLGIGSVLKSSVLNSFNALNGAIMLFIKNRSYKPIKFYK</sequence>
<reference evidence="3 4" key="1">
    <citation type="submission" date="2021-04" db="EMBL/GenBank/DDBJ databases">
        <title>Molecular and phenotypic characterization and identification of bacterial isolates recovered from the Anatolian ground squirrels (Spermophilus xanthoprymnus) and which have the potential to form a new species in the Campylobacter genus.</title>
        <authorList>
            <person name="Aydin F."/>
            <person name="Abay S."/>
            <person name="Kayman T."/>
            <person name="Karakaya E."/>
            <person name="Mustak H.K."/>
            <person name="Mustak I.B."/>
            <person name="Bilgin N."/>
            <person name="Duzler A."/>
            <person name="Sahin O."/>
            <person name="Guran O."/>
            <person name="Saticioglu I.B."/>
        </authorList>
    </citation>
    <scope>NUCLEOTIDE SEQUENCE [LARGE SCALE GENOMIC DNA]</scope>
    <source>
        <strain evidence="4">faydin-G24</strain>
    </source>
</reference>
<dbReference type="RefSeq" id="WP_212142466.1">
    <property type="nucleotide sequence ID" value="NZ_JAGSSW010000011.1"/>
</dbReference>
<organism evidence="3 4">
    <name type="scientific">Campylobacter anatolicus</name>
    <dbReference type="NCBI Taxonomy" id="2829105"/>
    <lineage>
        <taxon>Bacteria</taxon>
        <taxon>Pseudomonadati</taxon>
        <taxon>Campylobacterota</taxon>
        <taxon>Epsilonproteobacteria</taxon>
        <taxon>Campylobacterales</taxon>
        <taxon>Campylobacteraceae</taxon>
        <taxon>Campylobacter</taxon>
    </lineage>
</organism>
<proteinExistence type="predicted"/>
<name>A0ABS5HK80_9BACT</name>
<dbReference type="Pfam" id="PF10145">
    <property type="entry name" value="PhageMin_Tail"/>
    <property type="match status" value="1"/>
</dbReference>
<dbReference type="PANTHER" id="PTHR37813:SF1">
    <property type="entry name" value="FELS-2 PROPHAGE PROTEIN"/>
    <property type="match status" value="1"/>
</dbReference>
<evidence type="ECO:0000256" key="1">
    <source>
        <dbReference type="ARBA" id="ARBA00022612"/>
    </source>
</evidence>
<dbReference type="Proteomes" id="UP000682951">
    <property type="component" value="Unassembled WGS sequence"/>
</dbReference>